<evidence type="ECO:0000313" key="2">
    <source>
        <dbReference type="Proteomes" id="UP001234178"/>
    </source>
</evidence>
<name>A0ABQ9ZNM5_9CRUS</name>
<proteinExistence type="predicted"/>
<protein>
    <submittedName>
        <fullName evidence="1">Uncharacterized protein</fullName>
    </submittedName>
</protein>
<organism evidence="1 2">
    <name type="scientific">Daphnia magna</name>
    <dbReference type="NCBI Taxonomy" id="35525"/>
    <lineage>
        <taxon>Eukaryota</taxon>
        <taxon>Metazoa</taxon>
        <taxon>Ecdysozoa</taxon>
        <taxon>Arthropoda</taxon>
        <taxon>Crustacea</taxon>
        <taxon>Branchiopoda</taxon>
        <taxon>Diplostraca</taxon>
        <taxon>Cladocera</taxon>
        <taxon>Anomopoda</taxon>
        <taxon>Daphniidae</taxon>
        <taxon>Daphnia</taxon>
    </lineage>
</organism>
<comment type="caution">
    <text evidence="1">The sequence shown here is derived from an EMBL/GenBank/DDBJ whole genome shotgun (WGS) entry which is preliminary data.</text>
</comment>
<sequence length="156" mass="17759">MAAIMGVRKGLLLLYSPKPCEIVLQYDDENNKQNPDSLTLSVIILDMVFKLIQEFKNSYGELIAKVESDVAKHPDKIDLLLDALKDINYLLRALGPYGAYHCAHVYIRILQQAKRAVKHPALRVFHKCENLICVQVGLLRLQRLMEKPSSSLARLF</sequence>
<keyword evidence="2" id="KW-1185">Reference proteome</keyword>
<dbReference type="Proteomes" id="UP001234178">
    <property type="component" value="Unassembled WGS sequence"/>
</dbReference>
<reference evidence="1 2" key="1">
    <citation type="journal article" date="2023" name="Nucleic Acids Res.">
        <title>The hologenome of Daphnia magna reveals possible DNA methylation and microbiome-mediated evolution of the host genome.</title>
        <authorList>
            <person name="Chaturvedi A."/>
            <person name="Li X."/>
            <person name="Dhandapani V."/>
            <person name="Marshall H."/>
            <person name="Kissane S."/>
            <person name="Cuenca-Cambronero M."/>
            <person name="Asole G."/>
            <person name="Calvet F."/>
            <person name="Ruiz-Romero M."/>
            <person name="Marangio P."/>
            <person name="Guigo R."/>
            <person name="Rago D."/>
            <person name="Mirbahai L."/>
            <person name="Eastwood N."/>
            <person name="Colbourne J.K."/>
            <person name="Zhou J."/>
            <person name="Mallon E."/>
            <person name="Orsini L."/>
        </authorList>
    </citation>
    <scope>NUCLEOTIDE SEQUENCE [LARGE SCALE GENOMIC DNA]</scope>
    <source>
        <strain evidence="1">LRV0_1</strain>
    </source>
</reference>
<dbReference type="EMBL" id="JAOYFB010000004">
    <property type="protein sequence ID" value="KAK4014185.1"/>
    <property type="molecule type" value="Genomic_DNA"/>
</dbReference>
<evidence type="ECO:0000313" key="1">
    <source>
        <dbReference type="EMBL" id="KAK4014185.1"/>
    </source>
</evidence>
<gene>
    <name evidence="1" type="ORF">OUZ56_026719</name>
</gene>
<accession>A0ABQ9ZNM5</accession>